<dbReference type="EMBL" id="JADIKJ010000030">
    <property type="protein sequence ID" value="MFK2902203.1"/>
    <property type="molecule type" value="Genomic_DNA"/>
</dbReference>
<sequence length="324" mass="33298">MLQLASTAVGAAVGGGAGAATALDGTRYNYLSHPQLKALQDQIKQCNGDQVCIQTAQTDAEKLSAKQEQDLVRSCNASGVNCADQYKDGISTAIDYVNDPLAAQLGLQVDQYITAQDYVNNRGEWGLVKADNAVSSDGNVMVGIAGAGILAGLGAGPGILAVEGSGAIQVGSLTEIILASRGGTAAVTGAVNMGAQLIQNGGNFSQLNYINLGASMMGGYLGYGGNWGWNGLVGTGVGMMQTEANNLYYHQSNNVLVGGLANGMTTAFGFKIGDTYISSMQTPIFTSLRPAVIGNSAGASVTEYLNNLFDNLNSSQNKSNGENK</sequence>
<proteinExistence type="predicted"/>
<name>A0ABW8JM56_9GAMM</name>
<keyword evidence="2" id="KW-1185">Reference proteome</keyword>
<accession>A0ABW8JM56</accession>
<protein>
    <submittedName>
        <fullName evidence="1">Uncharacterized protein</fullName>
    </submittedName>
</protein>
<organism evidence="1 2">
    <name type="scientific">Dyella jejuensis</name>
    <dbReference type="NCBI Taxonomy" id="1432009"/>
    <lineage>
        <taxon>Bacteria</taxon>
        <taxon>Pseudomonadati</taxon>
        <taxon>Pseudomonadota</taxon>
        <taxon>Gammaproteobacteria</taxon>
        <taxon>Lysobacterales</taxon>
        <taxon>Rhodanobacteraceae</taxon>
        <taxon>Dyella</taxon>
    </lineage>
</organism>
<dbReference type="Proteomes" id="UP001620461">
    <property type="component" value="Unassembled WGS sequence"/>
</dbReference>
<evidence type="ECO:0000313" key="1">
    <source>
        <dbReference type="EMBL" id="MFK2902203.1"/>
    </source>
</evidence>
<gene>
    <name evidence="1" type="ORF">ISP15_17885</name>
</gene>
<comment type="caution">
    <text evidence="1">The sequence shown here is derived from an EMBL/GenBank/DDBJ whole genome shotgun (WGS) entry which is preliminary data.</text>
</comment>
<reference evidence="1 2" key="1">
    <citation type="submission" date="2020-10" db="EMBL/GenBank/DDBJ databases">
        <title>Phylogeny of dyella-like bacteria.</title>
        <authorList>
            <person name="Fu J."/>
        </authorList>
    </citation>
    <scope>NUCLEOTIDE SEQUENCE [LARGE SCALE GENOMIC DNA]</scope>
    <source>
        <strain evidence="1 2">JP1</strain>
    </source>
</reference>
<evidence type="ECO:0000313" key="2">
    <source>
        <dbReference type="Proteomes" id="UP001620461"/>
    </source>
</evidence>